<comment type="caution">
    <text evidence="2">The sequence shown here is derived from an EMBL/GenBank/DDBJ whole genome shotgun (WGS) entry which is preliminary data.</text>
</comment>
<feature type="transmembrane region" description="Helical" evidence="1">
    <location>
        <begin position="21"/>
        <end position="39"/>
    </location>
</feature>
<feature type="transmembrane region" description="Helical" evidence="1">
    <location>
        <begin position="59"/>
        <end position="81"/>
    </location>
</feature>
<evidence type="ECO:0000313" key="3">
    <source>
        <dbReference type="Proteomes" id="UP000245133"/>
    </source>
</evidence>
<sequence>MNFEEITDTIKGKLYERIGNTFLFSYSILFLSINWKYFYQIYNAYSLIKINDYLEKNPINLITPLYFAILYTLFMPVIILISESYQELVKIGTIQIRNYMRKKWQEVELTTISSIEEKYKNKILALETKIRNNEIQFELISKNLVDWFKKNYNIDDSVTIIFHKTSENLKVGDVAVNVDGIASRFISSNYPVLGIVVDKPTETYSFIIKDGELNPEICDISQFQNIILDGIYILSNKFPSRLDYLDNERRGTLQQIGKKEGSKFTVELKNIQRN</sequence>
<keyword evidence="1" id="KW-0472">Membrane</keyword>
<gene>
    <name evidence="2" type="ORF">LPTSP4_36800</name>
</gene>
<dbReference type="Proteomes" id="UP000245133">
    <property type="component" value="Unassembled WGS sequence"/>
</dbReference>
<protein>
    <submittedName>
        <fullName evidence="2">Uncharacterized protein</fullName>
    </submittedName>
</protein>
<dbReference type="RefSeq" id="WP_108978542.1">
    <property type="nucleotide sequence ID" value="NZ_BFBB01000016.1"/>
</dbReference>
<dbReference type="AlphaFoldDB" id="A0A2P2E5K4"/>
<evidence type="ECO:0000313" key="2">
    <source>
        <dbReference type="EMBL" id="GBF52142.1"/>
    </source>
</evidence>
<proteinExistence type="predicted"/>
<keyword evidence="1" id="KW-1133">Transmembrane helix</keyword>
<reference evidence="2 3" key="1">
    <citation type="submission" date="2018-02" db="EMBL/GenBank/DDBJ databases">
        <title>Novel Leptospira species isolated from soil and water in Japan.</title>
        <authorList>
            <person name="Nakao R."/>
            <person name="Masuzawa T."/>
        </authorList>
    </citation>
    <scope>NUCLEOTIDE SEQUENCE [LARGE SCALE GENOMIC DNA]</scope>
    <source>
        <strain evidence="2 3">YH101</strain>
    </source>
</reference>
<dbReference type="EMBL" id="BFBB01000016">
    <property type="protein sequence ID" value="GBF52142.1"/>
    <property type="molecule type" value="Genomic_DNA"/>
</dbReference>
<organism evidence="2 3">
    <name type="scientific">Leptospira ryugenii</name>
    <dbReference type="NCBI Taxonomy" id="1917863"/>
    <lineage>
        <taxon>Bacteria</taxon>
        <taxon>Pseudomonadati</taxon>
        <taxon>Spirochaetota</taxon>
        <taxon>Spirochaetia</taxon>
        <taxon>Leptospirales</taxon>
        <taxon>Leptospiraceae</taxon>
        <taxon>Leptospira</taxon>
    </lineage>
</organism>
<keyword evidence="1" id="KW-0812">Transmembrane</keyword>
<keyword evidence="3" id="KW-1185">Reference proteome</keyword>
<accession>A0A2P2E5K4</accession>
<name>A0A2P2E5K4_9LEPT</name>
<evidence type="ECO:0000256" key="1">
    <source>
        <dbReference type="SAM" id="Phobius"/>
    </source>
</evidence>
<dbReference type="OrthoDB" id="326588at2"/>